<sequence length="573" mass="61050">MKQFVQTIRLLALPVALLPALPHAAHAQTPDRRASLGLNLSALQYQGDFGSDYWKFDRSSYAPGLAVNLYLTRGLDLNTQVFFGELTGNRNPQTRFTTTLVNANLGFKLKLNNGWALKENAFFQPYLLVGSGWSYASRTGLNDGNRIDEDKGYVDVMGGAGINLRLGGGVGLFVQSTQHLPMEANFDGVPESNVPRWADRFLQHTVGLTFNLGQAADADEDGVTDRQDRCANTPPGVEVDENGCPPDADQDGLADYRDNCPNEPGTADLQGCPDKDGDGVADGNDTCPDVAGTEDLGGCPDADRDGVTDRDDKCPDTPVSTQVDANGCSAAETRSTTEPDSDADGVPNSTDRCPNSAGPAANNGCPELKAETRQRLREATQFIGFERNKATLLASSYATLDTVAQILNQYPDYTLSITGHTDKQGPAAFNLRLSRERAGAARNYLVGKGVAEGRIQQRGYGPLHPVADNATETGRVRNRRVEFDMFLSSSANPADAKYGPEPTAVAPAKPTKAAPAKKATIRKAPARKAPARKPAVGRPAAPGKAAPRASAPRKPAAKAPAQAPVRKATPRKP</sequence>
<dbReference type="OrthoDB" id="1522982at2"/>
<evidence type="ECO:0000256" key="2">
    <source>
        <dbReference type="ARBA" id="ARBA00022448"/>
    </source>
</evidence>
<dbReference type="InterPro" id="IPR011250">
    <property type="entry name" value="OMP/PagP_B-barrel"/>
</dbReference>
<keyword evidence="4" id="KW-0812">Transmembrane</keyword>
<dbReference type="InterPro" id="IPR050330">
    <property type="entry name" value="Bact_OuterMem_StrucFunc"/>
</dbReference>
<feature type="compositionally biased region" description="Basic and acidic residues" evidence="11">
    <location>
        <begin position="301"/>
        <end position="315"/>
    </location>
</feature>
<feature type="region of interest" description="Disordered" evidence="11">
    <location>
        <begin position="218"/>
        <end position="368"/>
    </location>
</feature>
<evidence type="ECO:0000256" key="10">
    <source>
        <dbReference type="PROSITE-ProRule" id="PRU00473"/>
    </source>
</evidence>
<keyword evidence="3" id="KW-1134">Transmembrane beta strand</keyword>
<evidence type="ECO:0000313" key="14">
    <source>
        <dbReference type="EMBL" id="AYA36460.1"/>
    </source>
</evidence>
<keyword evidence="8 10" id="KW-0472">Membrane</keyword>
<feature type="compositionally biased region" description="Low complexity" evidence="11">
    <location>
        <begin position="532"/>
        <end position="567"/>
    </location>
</feature>
<dbReference type="CDD" id="cd07185">
    <property type="entry name" value="OmpA_C-like"/>
    <property type="match status" value="1"/>
</dbReference>
<dbReference type="InterPro" id="IPR028974">
    <property type="entry name" value="TSP_type-3_rpt"/>
</dbReference>
<feature type="signal peptide" evidence="12">
    <location>
        <begin position="1"/>
        <end position="27"/>
    </location>
</feature>
<evidence type="ECO:0000256" key="12">
    <source>
        <dbReference type="SAM" id="SignalP"/>
    </source>
</evidence>
<dbReference type="GO" id="GO:0046930">
    <property type="term" value="C:pore complex"/>
    <property type="evidence" value="ECO:0007669"/>
    <property type="project" value="UniProtKB-KW"/>
</dbReference>
<dbReference type="RefSeq" id="WP_119444042.1">
    <property type="nucleotide sequence ID" value="NZ_CP032317.1"/>
</dbReference>
<dbReference type="PRINTS" id="PR01021">
    <property type="entry name" value="OMPADOMAIN"/>
</dbReference>
<dbReference type="PROSITE" id="PS51123">
    <property type="entry name" value="OMPA_2"/>
    <property type="match status" value="1"/>
</dbReference>
<evidence type="ECO:0000256" key="8">
    <source>
        <dbReference type="ARBA" id="ARBA00023136"/>
    </source>
</evidence>
<dbReference type="InterPro" id="IPR006664">
    <property type="entry name" value="OMP_bac"/>
</dbReference>
<organism evidence="14 15">
    <name type="scientific">Hymenobacter oligotrophus</name>
    <dbReference type="NCBI Taxonomy" id="2319843"/>
    <lineage>
        <taxon>Bacteria</taxon>
        <taxon>Pseudomonadati</taxon>
        <taxon>Bacteroidota</taxon>
        <taxon>Cytophagia</taxon>
        <taxon>Cytophagales</taxon>
        <taxon>Hymenobacteraceae</taxon>
        <taxon>Hymenobacter</taxon>
    </lineage>
</organism>
<proteinExistence type="predicted"/>
<accession>A0A3B7QZM6</accession>
<evidence type="ECO:0000313" key="15">
    <source>
        <dbReference type="Proteomes" id="UP000262802"/>
    </source>
</evidence>
<evidence type="ECO:0000256" key="4">
    <source>
        <dbReference type="ARBA" id="ARBA00022692"/>
    </source>
</evidence>
<evidence type="ECO:0000256" key="6">
    <source>
        <dbReference type="ARBA" id="ARBA00023065"/>
    </source>
</evidence>
<evidence type="ECO:0000256" key="1">
    <source>
        <dbReference type="ARBA" id="ARBA00004571"/>
    </source>
</evidence>
<protein>
    <submittedName>
        <fullName evidence="14">OmpA family protein</fullName>
    </submittedName>
</protein>
<dbReference type="AlphaFoldDB" id="A0A3B7QZM6"/>
<comment type="subcellular location">
    <subcellularLocation>
        <location evidence="1">Cell outer membrane</location>
        <topology evidence="1">Multi-pass membrane protein</topology>
    </subcellularLocation>
</comment>
<dbReference type="PANTHER" id="PTHR30329:SF21">
    <property type="entry name" value="LIPOPROTEIN YIAD-RELATED"/>
    <property type="match status" value="1"/>
</dbReference>
<dbReference type="SUPFAM" id="SSF56925">
    <property type="entry name" value="OMPA-like"/>
    <property type="match status" value="1"/>
</dbReference>
<dbReference type="Gene3D" id="3.30.1330.60">
    <property type="entry name" value="OmpA-like domain"/>
    <property type="match status" value="1"/>
</dbReference>
<feature type="compositionally biased region" description="Low complexity" evidence="11">
    <location>
        <begin position="502"/>
        <end position="518"/>
    </location>
</feature>
<keyword evidence="5 12" id="KW-0732">Signal</keyword>
<dbReference type="GO" id="GO:0009279">
    <property type="term" value="C:cell outer membrane"/>
    <property type="evidence" value="ECO:0007669"/>
    <property type="project" value="UniProtKB-SubCell"/>
</dbReference>
<evidence type="ECO:0000259" key="13">
    <source>
        <dbReference type="PROSITE" id="PS51123"/>
    </source>
</evidence>
<dbReference type="EMBL" id="CP032317">
    <property type="protein sequence ID" value="AYA36460.1"/>
    <property type="molecule type" value="Genomic_DNA"/>
</dbReference>
<evidence type="ECO:0000256" key="3">
    <source>
        <dbReference type="ARBA" id="ARBA00022452"/>
    </source>
</evidence>
<dbReference type="KEGG" id="hyh:D3Y59_04955"/>
<feature type="region of interest" description="Disordered" evidence="11">
    <location>
        <begin position="491"/>
        <end position="573"/>
    </location>
</feature>
<keyword evidence="2" id="KW-0813">Transport</keyword>
<keyword evidence="7" id="KW-0626">Porin</keyword>
<evidence type="ECO:0000256" key="7">
    <source>
        <dbReference type="ARBA" id="ARBA00023114"/>
    </source>
</evidence>
<feature type="compositionally biased region" description="Basic residues" evidence="11">
    <location>
        <begin position="519"/>
        <end position="531"/>
    </location>
</feature>
<feature type="domain" description="OmpA-like" evidence="13">
    <location>
        <begin position="372"/>
        <end position="489"/>
    </location>
</feature>
<feature type="chain" id="PRO_5017689607" evidence="12">
    <location>
        <begin position="28"/>
        <end position="573"/>
    </location>
</feature>
<dbReference type="InterPro" id="IPR006665">
    <property type="entry name" value="OmpA-like"/>
</dbReference>
<dbReference type="Proteomes" id="UP000262802">
    <property type="component" value="Chromosome"/>
</dbReference>
<dbReference type="SUPFAM" id="SSF103647">
    <property type="entry name" value="TSP type-3 repeat"/>
    <property type="match status" value="2"/>
</dbReference>
<dbReference type="GO" id="GO:0007155">
    <property type="term" value="P:cell adhesion"/>
    <property type="evidence" value="ECO:0007669"/>
    <property type="project" value="InterPro"/>
</dbReference>
<keyword evidence="9" id="KW-0998">Cell outer membrane</keyword>
<keyword evidence="6" id="KW-0406">Ion transport</keyword>
<dbReference type="Pfam" id="PF02412">
    <property type="entry name" value="TSP_3"/>
    <property type="match status" value="3"/>
</dbReference>
<evidence type="ECO:0000256" key="9">
    <source>
        <dbReference type="ARBA" id="ARBA00023237"/>
    </source>
</evidence>
<dbReference type="PANTHER" id="PTHR30329">
    <property type="entry name" value="STATOR ELEMENT OF FLAGELLAR MOTOR COMPLEX"/>
    <property type="match status" value="1"/>
</dbReference>
<dbReference type="PRINTS" id="PR01023">
    <property type="entry name" value="NAFLGMOTY"/>
</dbReference>
<reference evidence="14 15" key="1">
    <citation type="submission" date="2018-09" db="EMBL/GenBank/DDBJ databases">
        <title>Hymenobacter medium sp. nov., isolated from R2A medium.</title>
        <authorList>
            <person name="Yingchao G."/>
        </authorList>
    </citation>
    <scope>NUCLEOTIDE SEQUENCE [LARGE SCALE GENOMIC DNA]</scope>
    <source>
        <strain evidence="15">sh-6</strain>
    </source>
</reference>
<evidence type="ECO:0000256" key="5">
    <source>
        <dbReference type="ARBA" id="ARBA00022729"/>
    </source>
</evidence>
<gene>
    <name evidence="14" type="ORF">D3Y59_04955</name>
</gene>
<evidence type="ECO:0000256" key="11">
    <source>
        <dbReference type="SAM" id="MobiDB-lite"/>
    </source>
</evidence>
<dbReference type="GO" id="GO:0006811">
    <property type="term" value="P:monoatomic ion transport"/>
    <property type="evidence" value="ECO:0007669"/>
    <property type="project" value="UniProtKB-KW"/>
</dbReference>
<dbReference type="InterPro" id="IPR003367">
    <property type="entry name" value="Thrombospondin_3-like_rpt"/>
</dbReference>
<dbReference type="GO" id="GO:0015288">
    <property type="term" value="F:porin activity"/>
    <property type="evidence" value="ECO:0007669"/>
    <property type="project" value="UniProtKB-KW"/>
</dbReference>
<dbReference type="Pfam" id="PF00691">
    <property type="entry name" value="OmpA"/>
    <property type="match status" value="1"/>
</dbReference>
<dbReference type="GO" id="GO:0005509">
    <property type="term" value="F:calcium ion binding"/>
    <property type="evidence" value="ECO:0007669"/>
    <property type="project" value="InterPro"/>
</dbReference>
<dbReference type="SUPFAM" id="SSF103088">
    <property type="entry name" value="OmpA-like"/>
    <property type="match status" value="1"/>
</dbReference>
<dbReference type="Gene3D" id="4.10.1080.10">
    <property type="entry name" value="TSP type-3 repeat"/>
    <property type="match status" value="2"/>
</dbReference>
<name>A0A3B7QZM6_9BACT</name>
<keyword evidence="15" id="KW-1185">Reference proteome</keyword>
<dbReference type="InterPro" id="IPR036737">
    <property type="entry name" value="OmpA-like_sf"/>
</dbReference>